<evidence type="ECO:0000259" key="3">
    <source>
        <dbReference type="PROSITE" id="PS51387"/>
    </source>
</evidence>
<dbReference type="SUPFAM" id="SSF55103">
    <property type="entry name" value="FAD-linked oxidases, C-terminal domain"/>
    <property type="match status" value="1"/>
</dbReference>
<evidence type="ECO:0000256" key="1">
    <source>
        <dbReference type="ARBA" id="ARBA00022630"/>
    </source>
</evidence>
<dbReference type="PANTHER" id="PTHR11748">
    <property type="entry name" value="D-LACTATE DEHYDROGENASE"/>
    <property type="match status" value="1"/>
</dbReference>
<sequence>MGDVVLQELRLATDDHAAAAGPADTVDGMPARWVASPGSTAETSAVMRVAAVHDLAVVVRGAGNRLTWGAPPERCDLLVDSTRMDAVVEHASGDLVVVVQAGCRLDVLQQRLAGAGQWLAVDPPRPGTVGGTVAAALSGPTRLAHGAVRDLVIGMTMVRADGVVAHSGGKVVKNVAGYDVGKLLTGSYGTLGVITEVAFRLHPLPKARSWVSLPRHSAAAVHEALQRVVHSQLVPGAVELDRAADGSATLTVQLEGVAPGVLARTAAALELLGPSATAGSRPPGWWGIQPAGTGEVLLKVTHELAGLPHLLTALDAAAARHRLAAHVRGSVAVGSVLVGLRAAEGGNRVGPAALGPDEVAGLVADLRQRAASFGGSVVVLDGPRVVKESLDVWGPVGAIDLMRSVKHRFDPARLLAPGRFVGGI</sequence>
<keyword evidence="1" id="KW-0285">Flavoprotein</keyword>
<name>A0A542Z855_9MICO</name>
<dbReference type="Proteomes" id="UP000319514">
    <property type="component" value="Unassembled WGS sequence"/>
</dbReference>
<dbReference type="InterPro" id="IPR016169">
    <property type="entry name" value="FAD-bd_PCMH_sub2"/>
</dbReference>
<dbReference type="OrthoDB" id="9811557at2"/>
<dbReference type="AlphaFoldDB" id="A0A542Z855"/>
<accession>A0A542Z855</accession>
<protein>
    <submittedName>
        <fullName evidence="4">Glycolate oxidase FAD binding subunit</fullName>
    </submittedName>
</protein>
<keyword evidence="5" id="KW-1185">Reference proteome</keyword>
<dbReference type="InterPro" id="IPR006094">
    <property type="entry name" value="Oxid_FAD_bind_N"/>
</dbReference>
<dbReference type="SUPFAM" id="SSF56176">
    <property type="entry name" value="FAD-binding/transporter-associated domain-like"/>
    <property type="match status" value="1"/>
</dbReference>
<dbReference type="Pfam" id="PF01565">
    <property type="entry name" value="FAD_binding_4"/>
    <property type="match status" value="1"/>
</dbReference>
<proteinExistence type="predicted"/>
<dbReference type="InterPro" id="IPR016164">
    <property type="entry name" value="FAD-linked_Oxase-like_C"/>
</dbReference>
<dbReference type="InterPro" id="IPR036318">
    <property type="entry name" value="FAD-bd_PCMH-like_sf"/>
</dbReference>
<dbReference type="GO" id="GO:0071949">
    <property type="term" value="F:FAD binding"/>
    <property type="evidence" value="ECO:0007669"/>
    <property type="project" value="InterPro"/>
</dbReference>
<dbReference type="GO" id="GO:0003824">
    <property type="term" value="F:catalytic activity"/>
    <property type="evidence" value="ECO:0007669"/>
    <property type="project" value="InterPro"/>
</dbReference>
<gene>
    <name evidence="4" type="ORF">FB474_4121</name>
</gene>
<dbReference type="RefSeq" id="WP_141790689.1">
    <property type="nucleotide sequence ID" value="NZ_BAAAKX010000011.1"/>
</dbReference>
<evidence type="ECO:0000313" key="5">
    <source>
        <dbReference type="Proteomes" id="UP000319514"/>
    </source>
</evidence>
<comment type="caution">
    <text evidence="4">The sequence shown here is derived from an EMBL/GenBank/DDBJ whole genome shotgun (WGS) entry which is preliminary data.</text>
</comment>
<organism evidence="4 5">
    <name type="scientific">Oryzihumus leptocrescens</name>
    <dbReference type="NCBI Taxonomy" id="297536"/>
    <lineage>
        <taxon>Bacteria</taxon>
        <taxon>Bacillati</taxon>
        <taxon>Actinomycetota</taxon>
        <taxon>Actinomycetes</taxon>
        <taxon>Micrococcales</taxon>
        <taxon>Intrasporangiaceae</taxon>
        <taxon>Oryzihumus</taxon>
    </lineage>
</organism>
<dbReference type="PANTHER" id="PTHR11748:SF103">
    <property type="entry name" value="GLYCOLATE OXIDASE SUBUNIT GLCE"/>
    <property type="match status" value="1"/>
</dbReference>
<dbReference type="InterPro" id="IPR016166">
    <property type="entry name" value="FAD-bd_PCMH"/>
</dbReference>
<keyword evidence="2" id="KW-0274">FAD</keyword>
<evidence type="ECO:0000256" key="2">
    <source>
        <dbReference type="ARBA" id="ARBA00022827"/>
    </source>
</evidence>
<dbReference type="Gene3D" id="3.30.465.10">
    <property type="match status" value="1"/>
</dbReference>
<evidence type="ECO:0000313" key="4">
    <source>
        <dbReference type="EMBL" id="TQL56504.1"/>
    </source>
</evidence>
<feature type="domain" description="FAD-binding PCMH-type" evidence="3">
    <location>
        <begin position="26"/>
        <end position="204"/>
    </location>
</feature>
<dbReference type="PROSITE" id="PS51387">
    <property type="entry name" value="FAD_PCMH"/>
    <property type="match status" value="1"/>
</dbReference>
<dbReference type="EMBL" id="VFOQ01000003">
    <property type="protein sequence ID" value="TQL56504.1"/>
    <property type="molecule type" value="Genomic_DNA"/>
</dbReference>
<reference evidence="4 5" key="1">
    <citation type="submission" date="2019-06" db="EMBL/GenBank/DDBJ databases">
        <title>Sequencing the genomes of 1000 actinobacteria strains.</title>
        <authorList>
            <person name="Klenk H.-P."/>
        </authorList>
    </citation>
    <scope>NUCLEOTIDE SEQUENCE [LARGE SCALE GENOMIC DNA]</scope>
    <source>
        <strain evidence="4 5">DSM 18082</strain>
    </source>
</reference>